<name>A0A645G325_9ZZZZ</name>
<gene>
    <name evidence="2" type="ORF">SDC9_168637</name>
</gene>
<protein>
    <submittedName>
        <fullName evidence="2">Uncharacterized protein</fullName>
    </submittedName>
</protein>
<keyword evidence="1" id="KW-0472">Membrane</keyword>
<sequence length="73" mass="7623">MPFVNVMPVTANVSPTVALLVTSKLFNVVAPAVRTSRVVASVTFNVPVIFVGAVTFSAAPFITTLPVLPILVL</sequence>
<dbReference type="AlphaFoldDB" id="A0A645G325"/>
<dbReference type="EMBL" id="VSSQ01069197">
    <property type="protein sequence ID" value="MPN21258.1"/>
    <property type="molecule type" value="Genomic_DNA"/>
</dbReference>
<keyword evidence="1" id="KW-0812">Transmembrane</keyword>
<accession>A0A645G325</accession>
<evidence type="ECO:0000313" key="2">
    <source>
        <dbReference type="EMBL" id="MPN21258.1"/>
    </source>
</evidence>
<keyword evidence="1" id="KW-1133">Transmembrane helix</keyword>
<comment type="caution">
    <text evidence="2">The sequence shown here is derived from an EMBL/GenBank/DDBJ whole genome shotgun (WGS) entry which is preliminary data.</text>
</comment>
<organism evidence="2">
    <name type="scientific">bioreactor metagenome</name>
    <dbReference type="NCBI Taxonomy" id="1076179"/>
    <lineage>
        <taxon>unclassified sequences</taxon>
        <taxon>metagenomes</taxon>
        <taxon>ecological metagenomes</taxon>
    </lineage>
</organism>
<evidence type="ECO:0000256" key="1">
    <source>
        <dbReference type="SAM" id="Phobius"/>
    </source>
</evidence>
<proteinExistence type="predicted"/>
<feature type="transmembrane region" description="Helical" evidence="1">
    <location>
        <begin position="48"/>
        <end position="72"/>
    </location>
</feature>
<reference evidence="2" key="1">
    <citation type="submission" date="2019-08" db="EMBL/GenBank/DDBJ databases">
        <authorList>
            <person name="Kucharzyk K."/>
            <person name="Murdoch R.W."/>
            <person name="Higgins S."/>
            <person name="Loffler F."/>
        </authorList>
    </citation>
    <scope>NUCLEOTIDE SEQUENCE</scope>
</reference>